<comment type="cofactor">
    <cofactor evidence="2">
        <name>Fe cation</name>
        <dbReference type="ChEBI" id="CHEBI:24875"/>
    </cofactor>
    <text evidence="2">Binds 1 Fe cation per subunit.</text>
</comment>
<dbReference type="CDD" id="cd02247">
    <property type="entry name" value="cupin_pirin_C"/>
    <property type="match status" value="1"/>
</dbReference>
<evidence type="ECO:0000259" key="5">
    <source>
        <dbReference type="Pfam" id="PF05726"/>
    </source>
</evidence>
<dbReference type="PIRSF" id="PIRSF006232">
    <property type="entry name" value="Pirin"/>
    <property type="match status" value="1"/>
</dbReference>
<keyword evidence="2" id="KW-0479">Metal-binding</keyword>
<evidence type="ECO:0000256" key="2">
    <source>
        <dbReference type="PIRSR" id="PIRSR006232-1"/>
    </source>
</evidence>
<feature type="binding site" evidence="2">
    <location>
        <position position="60"/>
    </location>
    <ligand>
        <name>Fe cation</name>
        <dbReference type="ChEBI" id="CHEBI:24875"/>
    </ligand>
</feature>
<protein>
    <recommendedName>
        <fullName evidence="8">Quercetin 2,3-dioxygenase</fullName>
    </recommendedName>
</protein>
<dbReference type="CDD" id="cd02909">
    <property type="entry name" value="cupin_pirin_N"/>
    <property type="match status" value="1"/>
</dbReference>
<dbReference type="EMBL" id="PDHH01000001">
    <property type="protein sequence ID" value="PSM53243.1"/>
    <property type="molecule type" value="Genomic_DNA"/>
</dbReference>
<dbReference type="Gene3D" id="2.60.120.10">
    <property type="entry name" value="Jelly Rolls"/>
    <property type="match status" value="2"/>
</dbReference>
<dbReference type="PANTHER" id="PTHR13903:SF8">
    <property type="entry name" value="PIRIN"/>
    <property type="match status" value="1"/>
</dbReference>
<keyword evidence="2" id="KW-0408">Iron</keyword>
<feature type="binding site" evidence="2">
    <location>
        <position position="104"/>
    </location>
    <ligand>
        <name>Fe cation</name>
        <dbReference type="ChEBI" id="CHEBI:24875"/>
    </ligand>
</feature>
<comment type="caution">
    <text evidence="6">The sequence shown here is derived from an EMBL/GenBank/DDBJ whole genome shotgun (WGS) entry which is preliminary data.</text>
</comment>
<dbReference type="SUPFAM" id="SSF51182">
    <property type="entry name" value="RmlC-like cupins"/>
    <property type="match status" value="1"/>
</dbReference>
<dbReference type="OrthoDB" id="9780903at2"/>
<dbReference type="PANTHER" id="PTHR13903">
    <property type="entry name" value="PIRIN-RELATED"/>
    <property type="match status" value="1"/>
</dbReference>
<dbReference type="InterPro" id="IPR008778">
    <property type="entry name" value="Pirin_C_dom"/>
</dbReference>
<evidence type="ECO:0000313" key="6">
    <source>
        <dbReference type="EMBL" id="PSM53243.1"/>
    </source>
</evidence>
<evidence type="ECO:0008006" key="8">
    <source>
        <dbReference type="Google" id="ProtNLM"/>
    </source>
</evidence>
<dbReference type="InterPro" id="IPR012093">
    <property type="entry name" value="Pirin"/>
</dbReference>
<keyword evidence="7" id="KW-1185">Reference proteome</keyword>
<dbReference type="Proteomes" id="UP000240535">
    <property type="component" value="Unassembled WGS sequence"/>
</dbReference>
<dbReference type="InterPro" id="IPR011051">
    <property type="entry name" value="RmlC_Cupin_sf"/>
</dbReference>
<feature type="binding site" evidence="2">
    <location>
        <position position="58"/>
    </location>
    <ligand>
        <name>Fe cation</name>
        <dbReference type="ChEBI" id="CHEBI:24875"/>
    </ligand>
</feature>
<feature type="domain" description="Pirin C-terminal" evidence="5">
    <location>
        <begin position="172"/>
        <end position="272"/>
    </location>
</feature>
<dbReference type="GO" id="GO:0046872">
    <property type="term" value="F:metal ion binding"/>
    <property type="evidence" value="ECO:0007669"/>
    <property type="project" value="UniProtKB-KW"/>
</dbReference>
<accession>A0A2P8R445</accession>
<feature type="binding site" evidence="2">
    <location>
        <position position="102"/>
    </location>
    <ligand>
        <name>Fe cation</name>
        <dbReference type="ChEBI" id="CHEBI:24875"/>
    </ligand>
</feature>
<dbReference type="Pfam" id="PF05726">
    <property type="entry name" value="Pirin_C"/>
    <property type="match status" value="1"/>
</dbReference>
<organism evidence="6 7">
    <name type="scientific">Campylobacter blaseri</name>
    <dbReference type="NCBI Taxonomy" id="2042961"/>
    <lineage>
        <taxon>Bacteria</taxon>
        <taxon>Pseudomonadati</taxon>
        <taxon>Campylobacterota</taxon>
        <taxon>Epsilonproteobacteria</taxon>
        <taxon>Campylobacterales</taxon>
        <taxon>Campylobacteraceae</taxon>
        <taxon>Campylobacter</taxon>
    </lineage>
</organism>
<dbReference type="RefSeq" id="WP_106869842.1">
    <property type="nucleotide sequence ID" value="NZ_CP053841.1"/>
</dbReference>
<sequence length="279" mass="31597">MERQIETQVKGRRAIDGAGVHLVRVLGGETTRTFDPILMLDSFDSTNPDDYTAGFPMHPHRGIETISYVYRGKMVHRDSLGNSDMISDGEVQWMNSGSGILHEEMLPASERVLGVQLWINLPKSEKMSKPSYHSIKNNDIEEIEIEGGKLRLLAGSYKEHQGYKGEHLPLDYYDIHLEANKEFSIDTKNDASIMLFTLVGNIYVNDKFVEEKTAVKLTNGDILRIKNGDKKAQVLFMSSVKLSEPVAWAGPIVMNTQEELREAFNDLQNDTFIKENIDY</sequence>
<reference evidence="7" key="1">
    <citation type="submission" date="2017-10" db="EMBL/GenBank/DDBJ databases">
        <title>Campylobacter species from seals.</title>
        <authorList>
            <person name="Gilbert M.J."/>
            <person name="Zomer A.L."/>
            <person name="Timmerman A.J."/>
            <person name="Duim B."/>
            <person name="Wagenaar J.A."/>
        </authorList>
    </citation>
    <scope>NUCLEOTIDE SEQUENCE [LARGE SCALE GENOMIC DNA]</scope>
    <source>
        <strain evidence="7">17S00004-5</strain>
    </source>
</reference>
<evidence type="ECO:0000313" key="7">
    <source>
        <dbReference type="Proteomes" id="UP000240535"/>
    </source>
</evidence>
<dbReference type="Pfam" id="PF02678">
    <property type="entry name" value="Pirin"/>
    <property type="match status" value="1"/>
</dbReference>
<dbReference type="InterPro" id="IPR014710">
    <property type="entry name" value="RmlC-like_jellyroll"/>
</dbReference>
<name>A0A2P8R445_9BACT</name>
<evidence type="ECO:0000259" key="4">
    <source>
        <dbReference type="Pfam" id="PF02678"/>
    </source>
</evidence>
<feature type="domain" description="Pirin N-terminal" evidence="4">
    <location>
        <begin position="22"/>
        <end position="119"/>
    </location>
</feature>
<dbReference type="AlphaFoldDB" id="A0A2P8R445"/>
<gene>
    <name evidence="6" type="ORF">CQ405_01490</name>
</gene>
<dbReference type="InterPro" id="IPR003829">
    <property type="entry name" value="Pirin_N_dom"/>
</dbReference>
<proteinExistence type="inferred from homology"/>
<comment type="similarity">
    <text evidence="1 3">Belongs to the pirin family.</text>
</comment>
<evidence type="ECO:0000256" key="3">
    <source>
        <dbReference type="RuleBase" id="RU003457"/>
    </source>
</evidence>
<evidence type="ECO:0000256" key="1">
    <source>
        <dbReference type="ARBA" id="ARBA00008416"/>
    </source>
</evidence>